<evidence type="ECO:0000256" key="1">
    <source>
        <dbReference type="SAM" id="MobiDB-lite"/>
    </source>
</evidence>
<protein>
    <submittedName>
        <fullName evidence="2">Uncharacterized protein</fullName>
    </submittedName>
</protein>
<evidence type="ECO:0000313" key="2">
    <source>
        <dbReference type="EMBL" id="CAE8721787.1"/>
    </source>
</evidence>
<dbReference type="AlphaFoldDB" id="A0A813L8I2"/>
<reference evidence="2" key="1">
    <citation type="submission" date="2021-02" db="EMBL/GenBank/DDBJ databases">
        <authorList>
            <person name="Dougan E. K."/>
            <person name="Rhodes N."/>
            <person name="Thang M."/>
            <person name="Chan C."/>
        </authorList>
    </citation>
    <scope>NUCLEOTIDE SEQUENCE</scope>
</reference>
<dbReference type="Proteomes" id="UP000626109">
    <property type="component" value="Unassembled WGS sequence"/>
</dbReference>
<proteinExistence type="predicted"/>
<gene>
    <name evidence="2" type="ORF">PGLA2088_LOCUS42134</name>
</gene>
<organism evidence="2 3">
    <name type="scientific">Polarella glacialis</name>
    <name type="common">Dinoflagellate</name>
    <dbReference type="NCBI Taxonomy" id="89957"/>
    <lineage>
        <taxon>Eukaryota</taxon>
        <taxon>Sar</taxon>
        <taxon>Alveolata</taxon>
        <taxon>Dinophyceae</taxon>
        <taxon>Suessiales</taxon>
        <taxon>Suessiaceae</taxon>
        <taxon>Polarella</taxon>
    </lineage>
</organism>
<comment type="caution">
    <text evidence="2">The sequence shown here is derived from an EMBL/GenBank/DDBJ whole genome shotgun (WGS) entry which is preliminary data.</text>
</comment>
<dbReference type="EMBL" id="CAJNNW010034149">
    <property type="protein sequence ID" value="CAE8721787.1"/>
    <property type="molecule type" value="Genomic_DNA"/>
</dbReference>
<evidence type="ECO:0000313" key="3">
    <source>
        <dbReference type="Proteomes" id="UP000626109"/>
    </source>
</evidence>
<feature type="region of interest" description="Disordered" evidence="1">
    <location>
        <begin position="33"/>
        <end position="53"/>
    </location>
</feature>
<sequence length="102" mass="11442">MRRCLLDSSADIDIKGGLRNRFQHGFDIPIMGTKAEPGHARRTTLTRGQGRPKGVASWKCPLYARAGQRLATDLQTPSPAGHFWRYGGKPEPILHVGWFWCI</sequence>
<name>A0A813L8I2_POLGL</name>
<accession>A0A813L8I2</accession>